<gene>
    <name evidence="6" type="primary">LOC104592707</name>
</gene>
<name>A0A1U7ZQL3_NELNU</name>
<dbReference type="PRINTS" id="PR00382">
    <property type="entry name" value="LIPIDTRNSFER"/>
</dbReference>
<dbReference type="InterPro" id="IPR000528">
    <property type="entry name" value="Plant_nsLTP"/>
</dbReference>
<keyword evidence="2" id="KW-0732">Signal</keyword>
<evidence type="ECO:0000256" key="1">
    <source>
        <dbReference type="ARBA" id="ARBA00009748"/>
    </source>
</evidence>
<sequence>MEKVWGGCRYVVVVVLGLAILAWKHCEAQDETSSCLNQLVPCLTYLNGTNIDPPSSCCDPLKSVIESNPECLCGLASAKGSTMAQQAGINITEAQQLPAKCGQSVNPISCLTDANKNTVPSSASGSGFSFVSIILAATLGMTVQCATYIFV</sequence>
<dbReference type="Gene3D" id="1.10.110.10">
    <property type="entry name" value="Plant lipid-transfer and hydrophobic proteins"/>
    <property type="match status" value="1"/>
</dbReference>
<evidence type="ECO:0000256" key="4">
    <source>
        <dbReference type="ARBA" id="ARBA00023180"/>
    </source>
</evidence>
<dbReference type="InterPro" id="IPR036312">
    <property type="entry name" value="Bifun_inhib/LTP/seed_sf"/>
</dbReference>
<keyword evidence="5" id="KW-1185">Reference proteome</keyword>
<dbReference type="KEGG" id="nnu:104592707"/>
<dbReference type="eggNOG" id="ENOG502S410">
    <property type="taxonomic scope" value="Eukaryota"/>
</dbReference>
<dbReference type="OMA" id="DTSCINQ"/>
<dbReference type="SUPFAM" id="SSF47699">
    <property type="entry name" value="Bifunctional inhibitor/lipid-transfer protein/seed storage 2S albumin"/>
    <property type="match status" value="1"/>
</dbReference>
<dbReference type="Pfam" id="PF14368">
    <property type="entry name" value="LTP_2"/>
    <property type="match status" value="1"/>
</dbReference>
<protein>
    <submittedName>
        <fullName evidence="6">Lipid transfer-like protein VAS</fullName>
    </submittedName>
</protein>
<dbReference type="OrthoDB" id="785217at2759"/>
<dbReference type="Proteomes" id="UP000189703">
    <property type="component" value="Unplaced"/>
</dbReference>
<keyword evidence="4" id="KW-0325">Glycoprotein</keyword>
<proteinExistence type="inferred from homology"/>
<evidence type="ECO:0000313" key="6">
    <source>
        <dbReference type="RefSeq" id="XP_010250463.1"/>
    </source>
</evidence>
<reference evidence="6" key="1">
    <citation type="submission" date="2025-08" db="UniProtKB">
        <authorList>
            <consortium name="RefSeq"/>
        </authorList>
    </citation>
    <scope>IDENTIFICATION</scope>
</reference>
<evidence type="ECO:0000256" key="2">
    <source>
        <dbReference type="ARBA" id="ARBA00022729"/>
    </source>
</evidence>
<dbReference type="PANTHER" id="PTHR33044">
    <property type="entry name" value="BIFUNCTIONAL INHIBITOR/LIPID-TRANSFER PROTEIN/SEED STORAGE 2S ALBUMIN SUPERFAMILY PROTEIN-RELATED"/>
    <property type="match status" value="1"/>
</dbReference>
<evidence type="ECO:0000256" key="3">
    <source>
        <dbReference type="ARBA" id="ARBA00023157"/>
    </source>
</evidence>
<keyword evidence="3" id="KW-1015">Disulfide bond</keyword>
<dbReference type="CDD" id="cd00010">
    <property type="entry name" value="AAI_LTSS"/>
    <property type="match status" value="1"/>
</dbReference>
<dbReference type="InterPro" id="IPR043325">
    <property type="entry name" value="LTSS"/>
</dbReference>
<dbReference type="GO" id="GO:0008289">
    <property type="term" value="F:lipid binding"/>
    <property type="evidence" value="ECO:0007669"/>
    <property type="project" value="InterPro"/>
</dbReference>
<dbReference type="InterPro" id="IPR016140">
    <property type="entry name" value="Bifunc_inhib/LTP/seed_store"/>
</dbReference>
<accession>A0A1U7ZQL3</accession>
<dbReference type="GeneID" id="104592707"/>
<evidence type="ECO:0000313" key="5">
    <source>
        <dbReference type="Proteomes" id="UP000189703"/>
    </source>
</evidence>
<dbReference type="AlphaFoldDB" id="A0A1U7ZQL3"/>
<organism evidence="5 6">
    <name type="scientific">Nelumbo nucifera</name>
    <name type="common">Sacred lotus</name>
    <dbReference type="NCBI Taxonomy" id="4432"/>
    <lineage>
        <taxon>Eukaryota</taxon>
        <taxon>Viridiplantae</taxon>
        <taxon>Streptophyta</taxon>
        <taxon>Embryophyta</taxon>
        <taxon>Tracheophyta</taxon>
        <taxon>Spermatophyta</taxon>
        <taxon>Magnoliopsida</taxon>
        <taxon>Proteales</taxon>
        <taxon>Nelumbonaceae</taxon>
        <taxon>Nelumbo</taxon>
    </lineage>
</organism>
<dbReference type="GO" id="GO:0006869">
    <property type="term" value="P:lipid transport"/>
    <property type="evidence" value="ECO:0007669"/>
    <property type="project" value="InterPro"/>
</dbReference>
<comment type="similarity">
    <text evidence="1">Belongs to the plant LTP family.</text>
</comment>
<dbReference type="RefSeq" id="XP_010250463.1">
    <property type="nucleotide sequence ID" value="XM_010252161.2"/>
</dbReference>